<protein>
    <recommendedName>
        <fullName evidence="3">Ubiquitin thioesterase OTU</fullName>
        <ecNumber evidence="3">3.4.19.12</ecNumber>
    </recommendedName>
</protein>
<accession>A0ABV2AJB0</accession>
<comment type="caution">
    <text evidence="5">The sequence shown here is derived from an EMBL/GenBank/DDBJ whole genome shotgun (WGS) entry which is preliminary data.</text>
</comment>
<sequence>MSRKVKCKFEEKEHLLKMEENMLFTDFKVLVSMQFQEDNLKFDCGELKDITSEFSKIDDLGFFDNVVKIYKNNGKNEIMDYYNDFDVKIIKMAKNNSCLFSSILNGFGEKKKRQFQLKDYKDLRLETAHFIQNNSEKMRKYISGNTYEYAEKVADSDFWGGSVELSVISIIYKTEIMVIDNKTRCEYLFGENQNFRAKIFILYNGTNHYDALILKNRKNGKILTEFSSNDDIINKKMKMELIRDKQVKQKNKNGCAIF</sequence>
<dbReference type="Gene3D" id="3.90.70.80">
    <property type="match status" value="1"/>
</dbReference>
<dbReference type="GO" id="GO:0008483">
    <property type="term" value="F:transaminase activity"/>
    <property type="evidence" value="ECO:0007669"/>
    <property type="project" value="UniProtKB-KW"/>
</dbReference>
<evidence type="ECO:0000256" key="3">
    <source>
        <dbReference type="RuleBase" id="RU367104"/>
    </source>
</evidence>
<evidence type="ECO:0000256" key="1">
    <source>
        <dbReference type="ARBA" id="ARBA00000707"/>
    </source>
</evidence>
<keyword evidence="3" id="KW-0645">Protease</keyword>
<name>A0ABV2AJB0_9EUKA</name>
<organism evidence="5 6">
    <name type="scientific">Bonamia ostreae</name>
    <dbReference type="NCBI Taxonomy" id="126728"/>
    <lineage>
        <taxon>Eukaryota</taxon>
        <taxon>Sar</taxon>
        <taxon>Rhizaria</taxon>
        <taxon>Endomyxa</taxon>
        <taxon>Ascetosporea</taxon>
        <taxon>Haplosporida</taxon>
        <taxon>Bonamia</taxon>
    </lineage>
</organism>
<feature type="domain" description="OTU" evidence="4">
    <location>
        <begin position="87"/>
        <end position="215"/>
    </location>
</feature>
<keyword evidence="5" id="KW-0808">Transferase</keyword>
<dbReference type="InterPro" id="IPR038765">
    <property type="entry name" value="Papain-like_cys_pep_sf"/>
</dbReference>
<dbReference type="EC" id="3.4.19.12" evidence="3"/>
<dbReference type="EMBL" id="JBDODL010000390">
    <property type="protein sequence ID" value="MES1919757.1"/>
    <property type="molecule type" value="Genomic_DNA"/>
</dbReference>
<comment type="function">
    <text evidence="3">Hydrolase that can remove conjugated ubiquitin from proteins and may therefore play an important regulatory role at the level of protein turnover by preventing degradation.</text>
</comment>
<evidence type="ECO:0000313" key="5">
    <source>
        <dbReference type="EMBL" id="MES1919757.1"/>
    </source>
</evidence>
<dbReference type="Pfam" id="PF02338">
    <property type="entry name" value="OTU"/>
    <property type="match status" value="1"/>
</dbReference>
<evidence type="ECO:0000256" key="2">
    <source>
        <dbReference type="ARBA" id="ARBA00022801"/>
    </source>
</evidence>
<dbReference type="SUPFAM" id="SSF54001">
    <property type="entry name" value="Cysteine proteinases"/>
    <property type="match status" value="1"/>
</dbReference>
<keyword evidence="5" id="KW-0032">Aminotransferase</keyword>
<keyword evidence="3" id="KW-0788">Thiol protease</keyword>
<keyword evidence="3" id="KW-0833">Ubl conjugation pathway</keyword>
<gene>
    <name evidence="5" type="primary">YOD1_2</name>
    <name evidence="5" type="ORF">MHBO_001531</name>
</gene>
<reference evidence="5 6" key="1">
    <citation type="journal article" date="2024" name="BMC Biol.">
        <title>Comparative genomics of Ascetosporea gives new insight into the evolutionary basis for animal parasitism in Rhizaria.</title>
        <authorList>
            <person name="Hiltunen Thoren M."/>
            <person name="Onut-Brannstrom I."/>
            <person name="Alfjorden A."/>
            <person name="Peckova H."/>
            <person name="Swords F."/>
            <person name="Hooper C."/>
            <person name="Holzer A.S."/>
            <person name="Bass D."/>
            <person name="Burki F."/>
        </authorList>
    </citation>
    <scope>NUCLEOTIDE SEQUENCE [LARGE SCALE GENOMIC DNA]</scope>
    <source>
        <strain evidence="5">20-A016</strain>
    </source>
</reference>
<keyword evidence="6" id="KW-1185">Reference proteome</keyword>
<evidence type="ECO:0000313" key="6">
    <source>
        <dbReference type="Proteomes" id="UP001439008"/>
    </source>
</evidence>
<dbReference type="PANTHER" id="PTHR13312">
    <property type="entry name" value="HIV-INDUCED PROTEIN-7-LIKE PROTEASE"/>
    <property type="match status" value="1"/>
</dbReference>
<dbReference type="Proteomes" id="UP001439008">
    <property type="component" value="Unassembled WGS sequence"/>
</dbReference>
<dbReference type="PROSITE" id="PS50802">
    <property type="entry name" value="OTU"/>
    <property type="match status" value="1"/>
</dbReference>
<comment type="catalytic activity">
    <reaction evidence="1 3">
        <text>Thiol-dependent hydrolysis of ester, thioester, amide, peptide and isopeptide bonds formed by the C-terminal Gly of ubiquitin (a 76-residue protein attached to proteins as an intracellular targeting signal).</text>
        <dbReference type="EC" id="3.4.19.12"/>
    </reaction>
</comment>
<keyword evidence="2 3" id="KW-0378">Hydrolase</keyword>
<dbReference type="PANTHER" id="PTHR13312:SF0">
    <property type="entry name" value="UBIQUITIN THIOESTERASE OTU1"/>
    <property type="match status" value="1"/>
</dbReference>
<proteinExistence type="predicted"/>
<keyword evidence="3" id="KW-0963">Cytoplasm</keyword>
<dbReference type="InterPro" id="IPR003323">
    <property type="entry name" value="OTU_dom"/>
</dbReference>
<evidence type="ECO:0000259" key="4">
    <source>
        <dbReference type="PROSITE" id="PS50802"/>
    </source>
</evidence>
<comment type="subcellular location">
    <subcellularLocation>
        <location evidence="3">Cytoplasm</location>
    </subcellularLocation>
</comment>